<feature type="chain" id="PRO_5012435160" description="lytic cellulose monooxygenase (C4-dehydrogenating)" evidence="12">
    <location>
        <begin position="20"/>
        <end position="255"/>
    </location>
</feature>
<dbReference type="PANTHER" id="PTHR33353:SF34">
    <property type="entry name" value="ENDO-BETA-1,4-GLUCANASE D"/>
    <property type="match status" value="1"/>
</dbReference>
<evidence type="ECO:0000256" key="12">
    <source>
        <dbReference type="SAM" id="SignalP"/>
    </source>
</evidence>
<accession>A0A1Q8RYW0</accession>
<dbReference type="GO" id="GO:0030245">
    <property type="term" value="P:cellulose catabolic process"/>
    <property type="evidence" value="ECO:0007669"/>
    <property type="project" value="UniProtKB-KW"/>
</dbReference>
<dbReference type="GO" id="GO:0005576">
    <property type="term" value="C:extracellular region"/>
    <property type="evidence" value="ECO:0007669"/>
    <property type="project" value="UniProtKB-SubCell"/>
</dbReference>
<organism evidence="14 15">
    <name type="scientific">Colletotrichum chlorophyti</name>
    <dbReference type="NCBI Taxonomy" id="708187"/>
    <lineage>
        <taxon>Eukaryota</taxon>
        <taxon>Fungi</taxon>
        <taxon>Dikarya</taxon>
        <taxon>Ascomycota</taxon>
        <taxon>Pezizomycotina</taxon>
        <taxon>Sordariomycetes</taxon>
        <taxon>Hypocreomycetidae</taxon>
        <taxon>Glomerellales</taxon>
        <taxon>Glomerellaceae</taxon>
        <taxon>Colletotrichum</taxon>
    </lineage>
</organism>
<evidence type="ECO:0000313" key="15">
    <source>
        <dbReference type="Proteomes" id="UP000186583"/>
    </source>
</evidence>
<evidence type="ECO:0000313" key="14">
    <source>
        <dbReference type="EMBL" id="OLN92290.1"/>
    </source>
</evidence>
<evidence type="ECO:0000256" key="4">
    <source>
        <dbReference type="ARBA" id="ARBA00022729"/>
    </source>
</evidence>
<dbReference type="InterPro" id="IPR049892">
    <property type="entry name" value="AA9"/>
</dbReference>
<evidence type="ECO:0000256" key="8">
    <source>
        <dbReference type="ARBA" id="ARBA00023326"/>
    </source>
</evidence>
<dbReference type="EMBL" id="MPGH01000060">
    <property type="protein sequence ID" value="OLN92290.1"/>
    <property type="molecule type" value="Genomic_DNA"/>
</dbReference>
<evidence type="ECO:0000256" key="7">
    <source>
        <dbReference type="ARBA" id="ARBA00023277"/>
    </source>
</evidence>
<keyword evidence="14" id="KW-0560">Oxidoreductase</keyword>
<dbReference type="STRING" id="708187.A0A1Q8RYW0"/>
<dbReference type="Gene3D" id="2.70.50.70">
    <property type="match status" value="1"/>
</dbReference>
<keyword evidence="5" id="KW-0136">Cellulose degradation</keyword>
<gene>
    <name evidence="14" type="ORF">CCHL11_01355</name>
</gene>
<keyword evidence="15" id="KW-1185">Reference proteome</keyword>
<keyword evidence="6" id="KW-1015">Disulfide bond</keyword>
<comment type="catalytic activity">
    <reaction evidence="10">
        <text>[(1-&gt;4)-beta-D-glucosyl]n+m + reduced acceptor + O2 = 4-dehydro-beta-D-glucosyl-[(1-&gt;4)-beta-D-glucosyl]n-1 + [(1-&gt;4)-beta-D-glucosyl]m + acceptor + H2O.</text>
        <dbReference type="EC" id="1.14.99.56"/>
    </reaction>
</comment>
<keyword evidence="14" id="KW-0503">Monooxygenase</keyword>
<keyword evidence="4 12" id="KW-0732">Signal</keyword>
<protein>
    <recommendedName>
        <fullName evidence="11">lytic cellulose monooxygenase (C4-dehydrogenating)</fullName>
        <ecNumber evidence="11">1.14.99.56</ecNumber>
    </recommendedName>
</protein>
<comment type="caution">
    <text evidence="14">The sequence shown here is derived from an EMBL/GenBank/DDBJ whole genome shotgun (WGS) entry which is preliminary data.</text>
</comment>
<evidence type="ECO:0000256" key="10">
    <source>
        <dbReference type="ARBA" id="ARBA00045077"/>
    </source>
</evidence>
<evidence type="ECO:0000259" key="13">
    <source>
        <dbReference type="Pfam" id="PF03443"/>
    </source>
</evidence>
<keyword evidence="3" id="KW-0964">Secreted</keyword>
<dbReference type="OrthoDB" id="4849160at2759"/>
<dbReference type="InterPro" id="IPR005103">
    <property type="entry name" value="AA9_LPMO"/>
</dbReference>
<comment type="cofactor">
    <cofactor evidence="1">
        <name>Cu(2+)</name>
        <dbReference type="ChEBI" id="CHEBI:29036"/>
    </cofactor>
</comment>
<evidence type="ECO:0000256" key="1">
    <source>
        <dbReference type="ARBA" id="ARBA00001973"/>
    </source>
</evidence>
<dbReference type="GO" id="GO:0004497">
    <property type="term" value="F:monooxygenase activity"/>
    <property type="evidence" value="ECO:0007669"/>
    <property type="project" value="UniProtKB-KW"/>
</dbReference>
<keyword evidence="7" id="KW-0119">Carbohydrate metabolism</keyword>
<sequence length="255" mass="26728">MYGPKTLLATLVGASAVSAHGFVEKITAGGKTVDNYNPTSAPYNANPPAVAGWAAEQQDLGFVAPDAAGDPDIICHKSATPGKSSIKVAAGEKISVKWNTWPESHKGPVIDYLAKCSGDCSSATKTDLKFFKIAQKGLTGGSWAADELIENDLTWDITIPGDIAAGNYVLRHEIIALHSAGQENGAQFYPQCINLEVSGGGSANPAGVAGTSLYKATDPGVLFDIYNGKEYTVPGPALYSSAKRRSHARDLFIVD</sequence>
<evidence type="ECO:0000256" key="9">
    <source>
        <dbReference type="ARBA" id="ARBA00044502"/>
    </source>
</evidence>
<comment type="similarity">
    <text evidence="9">Belongs to the polysaccharide monooxygenase AA9 family.</text>
</comment>
<evidence type="ECO:0000256" key="6">
    <source>
        <dbReference type="ARBA" id="ARBA00023157"/>
    </source>
</evidence>
<feature type="signal peptide" evidence="12">
    <location>
        <begin position="1"/>
        <end position="19"/>
    </location>
</feature>
<dbReference type="Pfam" id="PF03443">
    <property type="entry name" value="AA9"/>
    <property type="match status" value="1"/>
</dbReference>
<dbReference type="CDD" id="cd21175">
    <property type="entry name" value="LPMO_AA9"/>
    <property type="match status" value="1"/>
</dbReference>
<dbReference type="Proteomes" id="UP000186583">
    <property type="component" value="Unassembled WGS sequence"/>
</dbReference>
<dbReference type="PANTHER" id="PTHR33353">
    <property type="entry name" value="PUTATIVE (AFU_ORTHOLOGUE AFUA_1G12560)-RELATED"/>
    <property type="match status" value="1"/>
</dbReference>
<dbReference type="AlphaFoldDB" id="A0A1Q8RYW0"/>
<keyword evidence="8" id="KW-0624">Polysaccharide degradation</keyword>
<reference evidence="14 15" key="1">
    <citation type="submission" date="2016-11" db="EMBL/GenBank/DDBJ databases">
        <title>Draft Genome Assembly of Colletotrichum chlorophyti a pathogen of herbaceous plants.</title>
        <authorList>
            <person name="Gan P."/>
            <person name="Narusaka M."/>
            <person name="Tsushima A."/>
            <person name="Narusaka Y."/>
            <person name="Takano Y."/>
            <person name="Shirasu K."/>
        </authorList>
    </citation>
    <scope>NUCLEOTIDE SEQUENCE [LARGE SCALE GENOMIC DNA]</scope>
    <source>
        <strain evidence="14 15">NTL11</strain>
    </source>
</reference>
<evidence type="ECO:0000256" key="3">
    <source>
        <dbReference type="ARBA" id="ARBA00022525"/>
    </source>
</evidence>
<feature type="domain" description="Auxiliary Activity family 9 catalytic" evidence="13">
    <location>
        <begin position="20"/>
        <end position="228"/>
    </location>
</feature>
<evidence type="ECO:0000256" key="5">
    <source>
        <dbReference type="ARBA" id="ARBA00023001"/>
    </source>
</evidence>
<evidence type="ECO:0000256" key="11">
    <source>
        <dbReference type="ARBA" id="ARBA00047174"/>
    </source>
</evidence>
<evidence type="ECO:0000256" key="2">
    <source>
        <dbReference type="ARBA" id="ARBA00004613"/>
    </source>
</evidence>
<dbReference type="EC" id="1.14.99.56" evidence="11"/>
<comment type="subcellular location">
    <subcellularLocation>
        <location evidence="2">Secreted</location>
    </subcellularLocation>
</comment>
<proteinExistence type="inferred from homology"/>
<name>A0A1Q8RYW0_9PEZI</name>